<evidence type="ECO:0000256" key="12">
    <source>
        <dbReference type="ARBA" id="ARBA00023180"/>
    </source>
</evidence>
<dbReference type="PROSITE" id="PS00132">
    <property type="entry name" value="CARBOXYPEPT_ZN_1"/>
    <property type="match status" value="1"/>
</dbReference>
<keyword evidence="8 15" id="KW-0732">Signal</keyword>
<dbReference type="Gene3D" id="3.40.630.10">
    <property type="entry name" value="Zn peptidases"/>
    <property type="match status" value="1"/>
</dbReference>
<dbReference type="Pfam" id="PF00246">
    <property type="entry name" value="Peptidase_M14"/>
    <property type="match status" value="1"/>
</dbReference>
<keyword evidence="12" id="KW-0325">Glycoprotein</keyword>
<dbReference type="PRINTS" id="PR00765">
    <property type="entry name" value="CRBOXYPTASEA"/>
</dbReference>
<feature type="domain" description="Peptidase M14" evidence="16">
    <location>
        <begin position="70"/>
        <end position="387"/>
    </location>
</feature>
<organism evidence="17 18">
    <name type="scientific">Petromyzon marinus</name>
    <name type="common">Sea lamprey</name>
    <dbReference type="NCBI Taxonomy" id="7757"/>
    <lineage>
        <taxon>Eukaryota</taxon>
        <taxon>Metazoa</taxon>
        <taxon>Chordata</taxon>
        <taxon>Craniata</taxon>
        <taxon>Vertebrata</taxon>
        <taxon>Cyclostomata</taxon>
        <taxon>Hyperoartia</taxon>
        <taxon>Petromyzontiformes</taxon>
        <taxon>Petromyzontidae</taxon>
        <taxon>Petromyzon</taxon>
    </lineage>
</organism>
<evidence type="ECO:0000259" key="16">
    <source>
        <dbReference type="PROSITE" id="PS52035"/>
    </source>
</evidence>
<dbReference type="InterPro" id="IPR008969">
    <property type="entry name" value="CarboxyPept-like_regulatory"/>
</dbReference>
<dbReference type="FunFam" id="3.40.630.10:FF:000013">
    <property type="entry name" value="carboxypeptidase N catalytic chain"/>
    <property type="match status" value="1"/>
</dbReference>
<dbReference type="PANTHER" id="PTHR11532">
    <property type="entry name" value="PROTEASE M14 CARBOXYPEPTIDASE"/>
    <property type="match status" value="1"/>
</dbReference>
<dbReference type="SUPFAM" id="SSF53187">
    <property type="entry name" value="Zn-dependent exopeptidases"/>
    <property type="match status" value="1"/>
</dbReference>
<dbReference type="AlphaFoldDB" id="A0AAJ7T102"/>
<evidence type="ECO:0000256" key="14">
    <source>
        <dbReference type="SAM" id="MobiDB-lite"/>
    </source>
</evidence>
<dbReference type="Proteomes" id="UP001318040">
    <property type="component" value="Chromosome 11"/>
</dbReference>
<dbReference type="GO" id="GO:0008270">
    <property type="term" value="F:zinc ion binding"/>
    <property type="evidence" value="ECO:0007669"/>
    <property type="project" value="InterPro"/>
</dbReference>
<dbReference type="InterPro" id="IPR050753">
    <property type="entry name" value="Peptidase_M14_domain"/>
</dbReference>
<keyword evidence="11" id="KW-0482">Metalloprotease</keyword>
<dbReference type="GO" id="GO:0004181">
    <property type="term" value="F:metallocarboxypeptidase activity"/>
    <property type="evidence" value="ECO:0007669"/>
    <property type="project" value="InterPro"/>
</dbReference>
<dbReference type="InterPro" id="IPR057246">
    <property type="entry name" value="CARBOXYPEPT_ZN_1"/>
</dbReference>
<evidence type="ECO:0000256" key="4">
    <source>
        <dbReference type="ARBA" id="ARBA00022525"/>
    </source>
</evidence>
<dbReference type="Gene3D" id="2.60.40.1120">
    <property type="entry name" value="Carboxypeptidase-like, regulatory domain"/>
    <property type="match status" value="1"/>
</dbReference>
<evidence type="ECO:0000313" key="18">
    <source>
        <dbReference type="RefSeq" id="XP_032808410.1"/>
    </source>
</evidence>
<keyword evidence="10" id="KW-0862">Zinc</keyword>
<proteinExistence type="inferred from homology"/>
<comment type="subcellular location">
    <subcellularLocation>
        <location evidence="2">Secreted</location>
    </subcellularLocation>
</comment>
<evidence type="ECO:0000256" key="3">
    <source>
        <dbReference type="ARBA" id="ARBA00005988"/>
    </source>
</evidence>
<evidence type="ECO:0000256" key="15">
    <source>
        <dbReference type="SAM" id="SignalP"/>
    </source>
</evidence>
<dbReference type="SUPFAM" id="SSF49464">
    <property type="entry name" value="Carboxypeptidase regulatory domain-like"/>
    <property type="match status" value="1"/>
</dbReference>
<evidence type="ECO:0000256" key="9">
    <source>
        <dbReference type="ARBA" id="ARBA00022801"/>
    </source>
</evidence>
<dbReference type="RefSeq" id="XP_032808410.1">
    <property type="nucleotide sequence ID" value="XM_032952519.1"/>
</dbReference>
<dbReference type="PROSITE" id="PS00133">
    <property type="entry name" value="CARBOXYPEPT_ZN_2"/>
    <property type="match status" value="1"/>
</dbReference>
<evidence type="ECO:0000313" key="17">
    <source>
        <dbReference type="Proteomes" id="UP001318040"/>
    </source>
</evidence>
<sequence>MAPRAAAQSLIASAARPLHLLHLLLLVAWLSSVRAVPLSEDAGDHHNHHHNHNNHHNLSNSASSWSPSFVHHDYEAMVRALRAVASRCPDVSRLYSIGQSAQGRHLYVMELSDNPGSHEVGEPEFKYVGNMHGNEALGRELLLHLLHHLCSEHRRGAARVERLLRSTRIHVLPSMNPDGYEVAAAQNQGAEAHWYTDGRGNARGVDLNRDFPDLTAVFYQHERGGGPNHHLALPSGWHAQVQPETRAVIRWLRQHNFVLSANLHGGAVVANYPFDKSRRGRQPLPSRLHHYAGTPDDPLFRHLAITYSYAHGWMHTGTNCGDYFPDGITNGASWYSLSGGMQDFNYLHSNCFEVTLELSCEKFPQAQELAREWQANREALLSFIEQVHRGVKGVVRGVEGVALPGAQISVAGIAHDITAGTDGDYFRLLLPGVYTLSASAAGHLTATTDAIVTDSEPSEVDFYLQPLPPREKSSSSSASED</sequence>
<comment type="cofactor">
    <cofactor evidence="1">
        <name>Zn(2+)</name>
        <dbReference type="ChEBI" id="CHEBI:29105"/>
    </cofactor>
</comment>
<evidence type="ECO:0000256" key="5">
    <source>
        <dbReference type="ARBA" id="ARBA00022645"/>
    </source>
</evidence>
<dbReference type="PANTHER" id="PTHR11532:SF80">
    <property type="entry name" value="CARBOXYPEPTIDASE N CATALYTIC CHAIN"/>
    <property type="match status" value="1"/>
</dbReference>
<gene>
    <name evidence="18" type="primary">LOC116941424</name>
</gene>
<comment type="similarity">
    <text evidence="3 13">Belongs to the peptidase M14 family.</text>
</comment>
<evidence type="ECO:0000256" key="1">
    <source>
        <dbReference type="ARBA" id="ARBA00001947"/>
    </source>
</evidence>
<dbReference type="InterPro" id="IPR057247">
    <property type="entry name" value="CARBOXYPEPT_ZN_2"/>
</dbReference>
<feature type="signal peptide" evidence="15">
    <location>
        <begin position="1"/>
        <end position="35"/>
    </location>
</feature>
<protein>
    <submittedName>
        <fullName evidence="18">Carboxypeptidase N catalytic chain-like</fullName>
    </submittedName>
</protein>
<name>A0AAJ7T102_PETMA</name>
<evidence type="ECO:0000256" key="2">
    <source>
        <dbReference type="ARBA" id="ARBA00004613"/>
    </source>
</evidence>
<evidence type="ECO:0000256" key="10">
    <source>
        <dbReference type="ARBA" id="ARBA00022833"/>
    </source>
</evidence>
<dbReference type="InterPro" id="IPR000834">
    <property type="entry name" value="Peptidase_M14"/>
</dbReference>
<dbReference type="GO" id="GO:0006518">
    <property type="term" value="P:peptide metabolic process"/>
    <property type="evidence" value="ECO:0007669"/>
    <property type="project" value="TreeGrafter"/>
</dbReference>
<feature type="region of interest" description="Disordered" evidence="14">
    <location>
        <begin position="41"/>
        <end position="62"/>
    </location>
</feature>
<dbReference type="GO" id="GO:0016485">
    <property type="term" value="P:protein processing"/>
    <property type="evidence" value="ECO:0007669"/>
    <property type="project" value="TreeGrafter"/>
</dbReference>
<feature type="region of interest" description="Disordered" evidence="14">
    <location>
        <begin position="462"/>
        <end position="481"/>
    </location>
</feature>
<keyword evidence="17" id="KW-1185">Reference proteome</keyword>
<evidence type="ECO:0000256" key="8">
    <source>
        <dbReference type="ARBA" id="ARBA00022729"/>
    </source>
</evidence>
<dbReference type="PROSITE" id="PS52035">
    <property type="entry name" value="PEPTIDASE_M14"/>
    <property type="match status" value="1"/>
</dbReference>
<keyword evidence="5" id="KW-0121">Carboxypeptidase</keyword>
<keyword evidence="7" id="KW-0479">Metal-binding</keyword>
<keyword evidence="6" id="KW-0645">Protease</keyword>
<evidence type="ECO:0000256" key="11">
    <source>
        <dbReference type="ARBA" id="ARBA00023049"/>
    </source>
</evidence>
<feature type="compositionally biased region" description="Basic residues" evidence="14">
    <location>
        <begin position="46"/>
        <end position="55"/>
    </location>
</feature>
<feature type="active site" description="Proton donor/acceptor" evidence="13">
    <location>
        <position position="357"/>
    </location>
</feature>
<dbReference type="SMART" id="SM00631">
    <property type="entry name" value="Zn_pept"/>
    <property type="match status" value="1"/>
</dbReference>
<evidence type="ECO:0000256" key="7">
    <source>
        <dbReference type="ARBA" id="ARBA00022723"/>
    </source>
</evidence>
<dbReference type="KEGG" id="pmrn:116941424"/>
<feature type="chain" id="PRO_5042546321" evidence="15">
    <location>
        <begin position="36"/>
        <end position="481"/>
    </location>
</feature>
<dbReference type="GO" id="GO:0005615">
    <property type="term" value="C:extracellular space"/>
    <property type="evidence" value="ECO:0007669"/>
    <property type="project" value="TreeGrafter"/>
</dbReference>
<reference evidence="18" key="1">
    <citation type="submission" date="2025-08" db="UniProtKB">
        <authorList>
            <consortium name="RefSeq"/>
        </authorList>
    </citation>
    <scope>IDENTIFICATION</scope>
    <source>
        <tissue evidence="18">Sperm</tissue>
    </source>
</reference>
<evidence type="ECO:0000256" key="13">
    <source>
        <dbReference type="PROSITE-ProRule" id="PRU01379"/>
    </source>
</evidence>
<evidence type="ECO:0000256" key="6">
    <source>
        <dbReference type="ARBA" id="ARBA00022670"/>
    </source>
</evidence>
<keyword evidence="4" id="KW-0964">Secreted</keyword>
<dbReference type="CDD" id="cd11308">
    <property type="entry name" value="Peptidase_M14NE-CP-C_like"/>
    <property type="match status" value="1"/>
</dbReference>
<dbReference type="Pfam" id="PF13620">
    <property type="entry name" value="CarboxypepD_reg"/>
    <property type="match status" value="1"/>
</dbReference>
<accession>A0AAJ7T102</accession>
<keyword evidence="9" id="KW-0378">Hydrolase</keyword>